<evidence type="ECO:0000256" key="2">
    <source>
        <dbReference type="ARBA" id="ARBA00022723"/>
    </source>
</evidence>
<feature type="compositionally biased region" description="Low complexity" evidence="9">
    <location>
        <begin position="1"/>
        <end position="15"/>
    </location>
</feature>
<dbReference type="InterPro" id="IPR036236">
    <property type="entry name" value="Znf_C2H2_sf"/>
</dbReference>
<reference evidence="11 12" key="1">
    <citation type="submission" date="2023-08" db="EMBL/GenBank/DDBJ databases">
        <title>Black Yeasts Isolated from many extreme environments.</title>
        <authorList>
            <person name="Coleine C."/>
            <person name="Stajich J.E."/>
            <person name="Selbmann L."/>
        </authorList>
    </citation>
    <scope>NUCLEOTIDE SEQUENCE [LARGE SCALE GENOMIC DNA]</scope>
    <source>
        <strain evidence="11 12">CCFEE 5935</strain>
    </source>
</reference>
<feature type="region of interest" description="Disordered" evidence="9">
    <location>
        <begin position="370"/>
        <end position="456"/>
    </location>
</feature>
<dbReference type="GO" id="GO:0008270">
    <property type="term" value="F:zinc ion binding"/>
    <property type="evidence" value="ECO:0007669"/>
    <property type="project" value="UniProtKB-KW"/>
</dbReference>
<accession>A0AAV9P5I6</accession>
<dbReference type="Gene3D" id="3.30.160.60">
    <property type="entry name" value="Classic Zinc Finger"/>
    <property type="match status" value="2"/>
</dbReference>
<organism evidence="11 12">
    <name type="scientific">Saxophila tyrrhenica</name>
    <dbReference type="NCBI Taxonomy" id="1690608"/>
    <lineage>
        <taxon>Eukaryota</taxon>
        <taxon>Fungi</taxon>
        <taxon>Dikarya</taxon>
        <taxon>Ascomycota</taxon>
        <taxon>Pezizomycotina</taxon>
        <taxon>Dothideomycetes</taxon>
        <taxon>Dothideomycetidae</taxon>
        <taxon>Mycosphaerellales</taxon>
        <taxon>Extremaceae</taxon>
        <taxon>Saxophila</taxon>
    </lineage>
</organism>
<feature type="compositionally biased region" description="Basic and acidic residues" evidence="9">
    <location>
        <begin position="196"/>
        <end position="211"/>
    </location>
</feature>
<keyword evidence="2" id="KW-0479">Metal-binding</keyword>
<proteinExistence type="predicted"/>
<feature type="domain" description="C2H2-type" evidence="10">
    <location>
        <begin position="174"/>
        <end position="204"/>
    </location>
</feature>
<keyword evidence="8" id="KW-0175">Coiled coil</keyword>
<evidence type="ECO:0000256" key="9">
    <source>
        <dbReference type="SAM" id="MobiDB-lite"/>
    </source>
</evidence>
<feature type="region of interest" description="Disordered" evidence="9">
    <location>
        <begin position="196"/>
        <end position="267"/>
    </location>
</feature>
<dbReference type="GO" id="GO:0000981">
    <property type="term" value="F:DNA-binding transcription factor activity, RNA polymerase II-specific"/>
    <property type="evidence" value="ECO:0007669"/>
    <property type="project" value="TreeGrafter"/>
</dbReference>
<keyword evidence="6" id="KW-0539">Nucleus</keyword>
<dbReference type="InterPro" id="IPR043359">
    <property type="entry name" value="GLI-like"/>
</dbReference>
<dbReference type="AlphaFoldDB" id="A0AAV9P5I6"/>
<feature type="compositionally biased region" description="Low complexity" evidence="9">
    <location>
        <begin position="78"/>
        <end position="90"/>
    </location>
</feature>
<evidence type="ECO:0000256" key="7">
    <source>
        <dbReference type="PROSITE-ProRule" id="PRU00042"/>
    </source>
</evidence>
<keyword evidence="4 7" id="KW-0863">Zinc-finger</keyword>
<dbReference type="PROSITE" id="PS00028">
    <property type="entry name" value="ZINC_FINGER_C2H2_1"/>
    <property type="match status" value="1"/>
</dbReference>
<evidence type="ECO:0000256" key="1">
    <source>
        <dbReference type="ARBA" id="ARBA00004123"/>
    </source>
</evidence>
<dbReference type="RefSeq" id="XP_064657554.1">
    <property type="nucleotide sequence ID" value="XM_064803753.1"/>
</dbReference>
<dbReference type="GO" id="GO:0000978">
    <property type="term" value="F:RNA polymerase II cis-regulatory region sequence-specific DNA binding"/>
    <property type="evidence" value="ECO:0007669"/>
    <property type="project" value="TreeGrafter"/>
</dbReference>
<evidence type="ECO:0000256" key="3">
    <source>
        <dbReference type="ARBA" id="ARBA00022737"/>
    </source>
</evidence>
<evidence type="ECO:0000259" key="10">
    <source>
        <dbReference type="PROSITE" id="PS50157"/>
    </source>
</evidence>
<name>A0AAV9P5I6_9PEZI</name>
<feature type="region of interest" description="Disordered" evidence="9">
    <location>
        <begin position="1"/>
        <end position="94"/>
    </location>
</feature>
<feature type="compositionally biased region" description="Polar residues" evidence="9">
    <location>
        <begin position="227"/>
        <end position="236"/>
    </location>
</feature>
<dbReference type="GO" id="GO:0005634">
    <property type="term" value="C:nucleus"/>
    <property type="evidence" value="ECO:0007669"/>
    <property type="project" value="UniProtKB-SubCell"/>
</dbReference>
<dbReference type="FunFam" id="3.30.160.60:FF:000201">
    <property type="entry name" value="C2H2 finger domain protein (Gli3)"/>
    <property type="match status" value="1"/>
</dbReference>
<sequence length="493" mass="54057">MASSPASSDLSDPPSGESDGEEQLSTAVPSSRPSVDITHPDHDQLAPPPKRRKTGAAPSHGPRATSYQPPEDEDDNVSISSDSFSSAPGSPTHDEYVLRDEAQTQCLWKDCDYGNAINNDELVKHVQGTHCATGGPKRTKYVCEWGECQRKTSNHPSGYALKAHMRSHTKEKPYYCALPECDKSFTRSDALAKHMRTVHEPEPARVGDKTTNEPTPPGKKPIKIKLTNGSTNSNSLKHPPTPTDASQLAPSHDEDGNPVTPSHPNDNIKYIPAHHPITGQPGFMITYPPDISFTAWESSINANDLMRLLRRQVHWATQENEQLKAECAALEQRRREEWRLTDAVFEGVMESELARGDMQGLLDGMEARVRQQMEQDTAASRAREWTGGEPSWRRHGNGAAATPGERNGNGNDEEMRDADDERPTPTPSPPPTGHSAGGGFDGDQDPYDNYLAGRMAEYEERERLRSLHNTPQKAQAAKEADAVGALIGMSGVQ</sequence>
<evidence type="ECO:0000256" key="4">
    <source>
        <dbReference type="ARBA" id="ARBA00022771"/>
    </source>
</evidence>
<evidence type="ECO:0000256" key="5">
    <source>
        <dbReference type="ARBA" id="ARBA00022833"/>
    </source>
</evidence>
<keyword evidence="12" id="KW-1185">Reference proteome</keyword>
<evidence type="ECO:0000256" key="6">
    <source>
        <dbReference type="ARBA" id="ARBA00023242"/>
    </source>
</evidence>
<dbReference type="PANTHER" id="PTHR45718">
    <property type="entry name" value="TRANSCRIPTIONAL ACTIVATOR CUBITUS INTERRUPTUS"/>
    <property type="match status" value="1"/>
</dbReference>
<comment type="subcellular location">
    <subcellularLocation>
        <location evidence="1">Nucleus</location>
    </subcellularLocation>
</comment>
<dbReference type="PROSITE" id="PS50157">
    <property type="entry name" value="ZINC_FINGER_C2H2_2"/>
    <property type="match status" value="1"/>
</dbReference>
<dbReference type="SMART" id="SM00355">
    <property type="entry name" value="ZnF_C2H2"/>
    <property type="match status" value="3"/>
</dbReference>
<feature type="compositionally biased region" description="Polar residues" evidence="9">
    <location>
        <begin position="23"/>
        <end position="33"/>
    </location>
</feature>
<comment type="caution">
    <text evidence="11">The sequence shown here is derived from an EMBL/GenBank/DDBJ whole genome shotgun (WGS) entry which is preliminary data.</text>
</comment>
<keyword evidence="3" id="KW-0677">Repeat</keyword>
<dbReference type="EMBL" id="JAVRRT010000010">
    <property type="protein sequence ID" value="KAK5167944.1"/>
    <property type="molecule type" value="Genomic_DNA"/>
</dbReference>
<dbReference type="Proteomes" id="UP001337655">
    <property type="component" value="Unassembled WGS sequence"/>
</dbReference>
<dbReference type="InterPro" id="IPR013087">
    <property type="entry name" value="Znf_C2H2_type"/>
</dbReference>
<dbReference type="PANTHER" id="PTHR45718:SF4">
    <property type="entry name" value="TRANSCRIPTIONAL ACTIVATOR CUBITUS INTERRUPTUS"/>
    <property type="match status" value="1"/>
</dbReference>
<evidence type="ECO:0000256" key="8">
    <source>
        <dbReference type="SAM" id="Coils"/>
    </source>
</evidence>
<dbReference type="SUPFAM" id="SSF57667">
    <property type="entry name" value="beta-beta-alpha zinc fingers"/>
    <property type="match status" value="1"/>
</dbReference>
<feature type="coiled-coil region" evidence="8">
    <location>
        <begin position="306"/>
        <end position="333"/>
    </location>
</feature>
<protein>
    <recommendedName>
        <fullName evidence="10">C2H2-type domain-containing protein</fullName>
    </recommendedName>
</protein>
<evidence type="ECO:0000313" key="11">
    <source>
        <dbReference type="EMBL" id="KAK5167944.1"/>
    </source>
</evidence>
<keyword evidence="5" id="KW-0862">Zinc</keyword>
<gene>
    <name evidence="11" type="ORF">LTR77_006511</name>
</gene>
<evidence type="ECO:0000313" key="12">
    <source>
        <dbReference type="Proteomes" id="UP001337655"/>
    </source>
</evidence>
<dbReference type="Pfam" id="PF00096">
    <property type="entry name" value="zf-C2H2"/>
    <property type="match status" value="1"/>
</dbReference>
<dbReference type="GeneID" id="89927851"/>
<feature type="compositionally biased region" description="Acidic residues" evidence="9">
    <location>
        <begin position="411"/>
        <end position="420"/>
    </location>
</feature>